<reference evidence="2" key="2">
    <citation type="journal article" date="2024" name="Plant">
        <title>Genomic evolution and insights into agronomic trait innovations of Sesamum species.</title>
        <authorList>
            <person name="Miao H."/>
            <person name="Wang L."/>
            <person name="Qu L."/>
            <person name="Liu H."/>
            <person name="Sun Y."/>
            <person name="Le M."/>
            <person name="Wang Q."/>
            <person name="Wei S."/>
            <person name="Zheng Y."/>
            <person name="Lin W."/>
            <person name="Duan Y."/>
            <person name="Cao H."/>
            <person name="Xiong S."/>
            <person name="Wang X."/>
            <person name="Wei L."/>
            <person name="Li C."/>
            <person name="Ma Q."/>
            <person name="Ju M."/>
            <person name="Zhao R."/>
            <person name="Li G."/>
            <person name="Mu C."/>
            <person name="Tian Q."/>
            <person name="Mei H."/>
            <person name="Zhang T."/>
            <person name="Gao T."/>
            <person name="Zhang H."/>
        </authorList>
    </citation>
    <scope>NUCLEOTIDE SEQUENCE</scope>
    <source>
        <strain evidence="2">3651</strain>
    </source>
</reference>
<evidence type="ECO:0000313" key="2">
    <source>
        <dbReference type="EMBL" id="KAK4423704.1"/>
    </source>
</evidence>
<dbReference type="PANTHER" id="PTHR33167">
    <property type="entry name" value="TRANSCRIPTION FACTOR, PUTATIVE (DUF863)-RELATED"/>
    <property type="match status" value="1"/>
</dbReference>
<comment type="caution">
    <text evidence="2">The sequence shown here is derived from an EMBL/GenBank/DDBJ whole genome shotgun (WGS) entry which is preliminary data.</text>
</comment>
<gene>
    <name evidence="2" type="ORF">Salat_1953300</name>
</gene>
<feature type="compositionally biased region" description="Basic residues" evidence="1">
    <location>
        <begin position="131"/>
        <end position="141"/>
    </location>
</feature>
<dbReference type="Proteomes" id="UP001293254">
    <property type="component" value="Unassembled WGS sequence"/>
</dbReference>
<dbReference type="PANTHER" id="PTHR33167:SF4">
    <property type="entry name" value="TRANSCRIPTION FACTOR, PUTATIVE (DUF863)-RELATED"/>
    <property type="match status" value="1"/>
</dbReference>
<dbReference type="AlphaFoldDB" id="A0AAE1Y5H4"/>
<reference evidence="2" key="1">
    <citation type="submission" date="2020-06" db="EMBL/GenBank/DDBJ databases">
        <authorList>
            <person name="Li T."/>
            <person name="Hu X."/>
            <person name="Zhang T."/>
            <person name="Song X."/>
            <person name="Zhang H."/>
            <person name="Dai N."/>
            <person name="Sheng W."/>
            <person name="Hou X."/>
            <person name="Wei L."/>
        </authorList>
    </citation>
    <scope>NUCLEOTIDE SEQUENCE</scope>
    <source>
        <strain evidence="2">3651</strain>
        <tissue evidence="2">Leaf</tissue>
    </source>
</reference>
<dbReference type="InterPro" id="IPR008581">
    <property type="entry name" value="DUF863_pln"/>
</dbReference>
<name>A0AAE1Y5H4_9LAMI</name>
<evidence type="ECO:0000256" key="1">
    <source>
        <dbReference type="SAM" id="MobiDB-lite"/>
    </source>
</evidence>
<keyword evidence="3" id="KW-1185">Reference proteome</keyword>
<feature type="region of interest" description="Disordered" evidence="1">
    <location>
        <begin position="130"/>
        <end position="153"/>
    </location>
</feature>
<organism evidence="2 3">
    <name type="scientific">Sesamum alatum</name>
    <dbReference type="NCBI Taxonomy" id="300844"/>
    <lineage>
        <taxon>Eukaryota</taxon>
        <taxon>Viridiplantae</taxon>
        <taxon>Streptophyta</taxon>
        <taxon>Embryophyta</taxon>
        <taxon>Tracheophyta</taxon>
        <taxon>Spermatophyta</taxon>
        <taxon>Magnoliopsida</taxon>
        <taxon>eudicotyledons</taxon>
        <taxon>Gunneridae</taxon>
        <taxon>Pentapetalae</taxon>
        <taxon>asterids</taxon>
        <taxon>lamiids</taxon>
        <taxon>Lamiales</taxon>
        <taxon>Pedaliaceae</taxon>
        <taxon>Sesamum</taxon>
    </lineage>
</organism>
<proteinExistence type="predicted"/>
<evidence type="ECO:0000313" key="3">
    <source>
        <dbReference type="Proteomes" id="UP001293254"/>
    </source>
</evidence>
<accession>A0AAE1Y5H4</accession>
<protein>
    <submittedName>
        <fullName evidence="2">Uncharacterized protein</fullName>
    </submittedName>
</protein>
<dbReference type="EMBL" id="JACGWO010000007">
    <property type="protein sequence ID" value="KAK4423704.1"/>
    <property type="molecule type" value="Genomic_DNA"/>
</dbReference>
<dbReference type="Pfam" id="PF05904">
    <property type="entry name" value="DUF863"/>
    <property type="match status" value="1"/>
</dbReference>
<sequence length="153" mass="17229">MQSLENKNDVVQDEVLRNAAEAMVAISSWYPEIHKDDSISQPTEASLAESLLWFVNAVSSYANELENPSWQELRGHQSRHHLTRISSEEIDDFEAMTLQLAETKEEDYMPNPLSLKSRSGKTQEAVLYQTRSRRGQARRGGRGGTSTGTFSLV</sequence>